<reference evidence="1 2" key="1">
    <citation type="journal article" date="2021" name="Hortic Res">
        <title>High-quality reference genome and annotation aids understanding of berry development for evergreen blueberry (Vaccinium darrowii).</title>
        <authorList>
            <person name="Yu J."/>
            <person name="Hulse-Kemp A.M."/>
            <person name="Babiker E."/>
            <person name="Staton M."/>
        </authorList>
    </citation>
    <scope>NUCLEOTIDE SEQUENCE [LARGE SCALE GENOMIC DNA]</scope>
    <source>
        <strain evidence="2">cv. NJ 8807/NJ 8810</strain>
        <tissue evidence="1">Young leaf</tissue>
    </source>
</reference>
<accession>A0ACB7YMM3</accession>
<protein>
    <submittedName>
        <fullName evidence="1">Uncharacterized protein</fullName>
    </submittedName>
</protein>
<dbReference type="EMBL" id="CM037161">
    <property type="protein sequence ID" value="KAH7854100.1"/>
    <property type="molecule type" value="Genomic_DNA"/>
</dbReference>
<evidence type="ECO:0000313" key="1">
    <source>
        <dbReference type="EMBL" id="KAH7854100.1"/>
    </source>
</evidence>
<sequence>MMECNKEEAIRAKVIAERKFQERDFAGAKKFVLKAQTLYPGLEGLSQMLTTLDVFISAENRVSGEVDWYGVLGVNPSDDPETVRKQYRKLALILHPDKNKTVGADGAFKLLSEAWSLLSDSVRRLAYNKRRVSHGLQQRVLKRTQGFPPAPSKANCFRNFSKIEPTNVKTQNNWVPPSCQRTDTFWTICRGCKMYYEYLRVYLNHLLLCTNCEQAFLASETQLPPNFSEPPNLSSQQRYQKVGGPHATSTNNTSFNHANMQQAPFAGTASVGNPGSQPSVAAKAGNVGQLAMQNLKRQNEEAQGAGGWGRFLKKTRGLDSNCDGNGGKTTCQMAMGSSFGFYGFAGTNSKPPNMRELMPFEIRNMLIYKARTEICKQLNQWSLETLTKAANTKKEKANGKQKERSSVKGAMHELNGHGASSGTKCFTTTSFIDKDKEVTKPMPINVPDPDFHDFDQDRVEISFGDNQVWAAYDNSDSMPRFYAMIHKVISLNPFKLRMSWLDSKTNSEFGAIDWVGSGFLKTCGDFRVGKHEIFTSLNSFSHKVKWAKGPRGTVCIFPKRGDVWALYRNWSPDWNKNTPCEVIHTYDMVRVLEDYNEDRGVCVAPLIKEMFRFSHQVPDYSLTGQEAQNAPKGCLELDPAATSLELLQVITDPDMATMGVNDRKAGEDLYQSISKIMVDEIVINAAETKEKH</sequence>
<organism evidence="1 2">
    <name type="scientific">Vaccinium darrowii</name>
    <dbReference type="NCBI Taxonomy" id="229202"/>
    <lineage>
        <taxon>Eukaryota</taxon>
        <taxon>Viridiplantae</taxon>
        <taxon>Streptophyta</taxon>
        <taxon>Embryophyta</taxon>
        <taxon>Tracheophyta</taxon>
        <taxon>Spermatophyta</taxon>
        <taxon>Magnoliopsida</taxon>
        <taxon>eudicotyledons</taxon>
        <taxon>Gunneridae</taxon>
        <taxon>Pentapetalae</taxon>
        <taxon>asterids</taxon>
        <taxon>Ericales</taxon>
        <taxon>Ericaceae</taxon>
        <taxon>Vaccinioideae</taxon>
        <taxon>Vaccinieae</taxon>
        <taxon>Vaccinium</taxon>
    </lineage>
</organism>
<keyword evidence="2" id="KW-1185">Reference proteome</keyword>
<comment type="caution">
    <text evidence="1">The sequence shown here is derived from an EMBL/GenBank/DDBJ whole genome shotgun (WGS) entry which is preliminary data.</text>
</comment>
<proteinExistence type="predicted"/>
<evidence type="ECO:0000313" key="2">
    <source>
        <dbReference type="Proteomes" id="UP000828048"/>
    </source>
</evidence>
<dbReference type="Proteomes" id="UP000828048">
    <property type="component" value="Chromosome 11"/>
</dbReference>
<name>A0ACB7YMM3_9ERIC</name>
<gene>
    <name evidence="1" type="ORF">Vadar_010130</name>
</gene>